<proteinExistence type="predicted"/>
<evidence type="ECO:0000313" key="2">
    <source>
        <dbReference type="Proteomes" id="UP000499080"/>
    </source>
</evidence>
<gene>
    <name evidence="1" type="ORF">AVEN_68968_1</name>
</gene>
<evidence type="ECO:0000313" key="1">
    <source>
        <dbReference type="EMBL" id="GBM76021.1"/>
    </source>
</evidence>
<protein>
    <submittedName>
        <fullName evidence="1">Uncharacterized protein</fullName>
    </submittedName>
</protein>
<comment type="caution">
    <text evidence="1">The sequence shown here is derived from an EMBL/GenBank/DDBJ whole genome shotgun (WGS) entry which is preliminary data.</text>
</comment>
<dbReference type="AlphaFoldDB" id="A0A4Y2IE89"/>
<dbReference type="Proteomes" id="UP000499080">
    <property type="component" value="Unassembled WGS sequence"/>
</dbReference>
<sequence length="113" mass="13356">MTFTLPFAEVLRSLSAWNLYTQGEETSNPDFRETNTPLNTEFPLRLIYFEKFESSPLRVEPCHKLIWTINVQRITKFANRKQIKDLENKFQQCRLPNRAYTVAKSPINNFLIS</sequence>
<accession>A0A4Y2IE89</accession>
<name>A0A4Y2IE89_ARAVE</name>
<reference evidence="1 2" key="1">
    <citation type="journal article" date="2019" name="Sci. Rep.">
        <title>Orb-weaving spider Araneus ventricosus genome elucidates the spidroin gene catalogue.</title>
        <authorList>
            <person name="Kono N."/>
            <person name="Nakamura H."/>
            <person name="Ohtoshi R."/>
            <person name="Moran D.A.P."/>
            <person name="Shinohara A."/>
            <person name="Yoshida Y."/>
            <person name="Fujiwara M."/>
            <person name="Mori M."/>
            <person name="Tomita M."/>
            <person name="Arakawa K."/>
        </authorList>
    </citation>
    <scope>NUCLEOTIDE SEQUENCE [LARGE SCALE GENOMIC DNA]</scope>
</reference>
<organism evidence="1 2">
    <name type="scientific">Araneus ventricosus</name>
    <name type="common">Orbweaver spider</name>
    <name type="synonym">Epeira ventricosa</name>
    <dbReference type="NCBI Taxonomy" id="182803"/>
    <lineage>
        <taxon>Eukaryota</taxon>
        <taxon>Metazoa</taxon>
        <taxon>Ecdysozoa</taxon>
        <taxon>Arthropoda</taxon>
        <taxon>Chelicerata</taxon>
        <taxon>Arachnida</taxon>
        <taxon>Araneae</taxon>
        <taxon>Araneomorphae</taxon>
        <taxon>Entelegynae</taxon>
        <taxon>Araneoidea</taxon>
        <taxon>Araneidae</taxon>
        <taxon>Araneus</taxon>
    </lineage>
</organism>
<keyword evidence="2" id="KW-1185">Reference proteome</keyword>
<dbReference type="EMBL" id="BGPR01002593">
    <property type="protein sequence ID" value="GBM76021.1"/>
    <property type="molecule type" value="Genomic_DNA"/>
</dbReference>